<dbReference type="ESTHER" id="ostta-q01gl9">
    <property type="family name" value="6_AlphaBeta_hydrolase"/>
</dbReference>
<dbReference type="InParanoid" id="A0A090LXT2"/>
<keyword evidence="4" id="KW-1185">Reference proteome</keyword>
<evidence type="ECO:0000313" key="3">
    <source>
        <dbReference type="EMBL" id="OUS42761.1"/>
    </source>
</evidence>
<dbReference type="EMBL" id="CAID01000001">
    <property type="protein sequence ID" value="CEF96616.1"/>
    <property type="molecule type" value="Genomic_DNA"/>
</dbReference>
<evidence type="ECO:0000313" key="2">
    <source>
        <dbReference type="EMBL" id="CEF96616.1"/>
    </source>
</evidence>
<dbReference type="EMBL" id="KZ155838">
    <property type="protein sequence ID" value="OUS42761.1"/>
    <property type="molecule type" value="Genomic_DNA"/>
</dbReference>
<gene>
    <name evidence="3" type="ORF">BE221DRAFT_187485</name>
    <name evidence="2" type="ORF">OT_ostta01g02150</name>
</gene>
<evidence type="ECO:0000259" key="1">
    <source>
        <dbReference type="Pfam" id="PF00561"/>
    </source>
</evidence>
<reference evidence="2 4" key="1">
    <citation type="journal article" date="2006" name="Proc. Natl. Acad. Sci. U.S.A.">
        <title>Genome analysis of the smallest free-living eukaryote Ostreococcus tauri unveils many unique features.</title>
        <authorList>
            <person name="Derelle E."/>
            <person name="Ferraz C."/>
            <person name="Rombauts S."/>
            <person name="Rouze P."/>
            <person name="Worden A.Z."/>
            <person name="Robbens S."/>
            <person name="Partensky F."/>
            <person name="Degroeve S."/>
            <person name="Echeynie S."/>
            <person name="Cooke R."/>
            <person name="Saeys Y."/>
            <person name="Wuyts J."/>
            <person name="Jabbari K."/>
            <person name="Bowler C."/>
            <person name="Panaud O."/>
            <person name="Piegu B."/>
            <person name="Ball S.G."/>
            <person name="Ral J.-P."/>
            <person name="Bouget F.-Y."/>
            <person name="Piganeau G."/>
            <person name="De Baets B."/>
            <person name="Picard A."/>
            <person name="Delseny M."/>
            <person name="Demaille J."/>
            <person name="Van de Peer Y."/>
            <person name="Moreau H."/>
        </authorList>
    </citation>
    <scope>NUCLEOTIDE SEQUENCE [LARGE SCALE GENOMIC DNA]</scope>
    <source>
        <strain evidence="2 4">OTTH0595</strain>
    </source>
</reference>
<feature type="domain" description="AB hydrolase-1" evidence="1">
    <location>
        <begin position="1"/>
        <end position="78"/>
    </location>
</feature>
<reference evidence="2" key="2">
    <citation type="journal article" date="2014" name="BMC Genomics">
        <title>An improved genome of the model marine alga Ostreococcus tauri unfolds by assessing Illumina de novo assemblies.</title>
        <authorList>
            <person name="Blanc-Mathieu R."/>
            <person name="Verhelst B."/>
            <person name="Derelle E."/>
            <person name="Rombauts S."/>
            <person name="Bouget F.Y."/>
            <person name="Carre I."/>
            <person name="Chateau A."/>
            <person name="Eyre-Walker A."/>
            <person name="Grimsley N."/>
            <person name="Moreau H."/>
            <person name="Piegu B."/>
            <person name="Rivals E."/>
            <person name="Schackwitz W."/>
            <person name="Van de Peer Y."/>
            <person name="Piganeau G."/>
        </authorList>
    </citation>
    <scope>NUCLEOTIDE SEQUENCE</scope>
    <source>
        <strain evidence="2">RCC4221</strain>
    </source>
</reference>
<dbReference type="Proteomes" id="UP000195557">
    <property type="component" value="Unassembled WGS sequence"/>
</dbReference>
<sequence>MRGHGDSSRSSEGRYAPSDLAADIESFIVELDLYVRPVAFVGFGLGGIVALELAKKNPRLVASTVLVECSPLAPADAYSFFPLQAGAYFDILDAVCALMSPSIADDKHSEHRNPRYACVRAIQTLTRASRRVKGLTLPSGSEIWMFRVDPEFHCAWDADDVWESIEQVNCHFAIVHGEHSCRVRASDSKMIVKAAAQAKSSRAYVVAAASRRVVEDAPSDTLDMITYALMRADDDMSVMNKQARTPEALGIRPLPQYATLEDAIKALAPRPIPTEAQIEDALARARLDDECASDEDEGKFANRTKLIQNDPEYFGFVG</sequence>
<accession>A0A1Y5HZP3</accession>
<dbReference type="Gene3D" id="3.40.50.1820">
    <property type="entry name" value="alpha/beta hydrolase"/>
    <property type="match status" value="1"/>
</dbReference>
<dbReference type="OrthoDB" id="565370at2759"/>
<dbReference type="InterPro" id="IPR029058">
    <property type="entry name" value="AB_hydrolase_fold"/>
</dbReference>
<protein>
    <submittedName>
        <fullName evidence="3">Alpha/Beta hydrolase protein</fullName>
    </submittedName>
    <submittedName>
        <fullName evidence="2">Unnamed product</fullName>
    </submittedName>
</protein>
<name>A0A090LXT2_OSTTA</name>
<evidence type="ECO:0000313" key="4">
    <source>
        <dbReference type="Proteomes" id="UP000009170"/>
    </source>
</evidence>
<reference evidence="3" key="3">
    <citation type="submission" date="2017-04" db="EMBL/GenBank/DDBJ databases">
        <title>Population genomics of picophytoplankton unveils novel chromosome hypervariability.</title>
        <authorList>
            <consortium name="DOE Joint Genome Institute"/>
            <person name="Blanc-Mathieu R."/>
            <person name="Krasovec M."/>
            <person name="Hebrard M."/>
            <person name="Yau S."/>
            <person name="Desgranges E."/>
            <person name="Martin J."/>
            <person name="Schackwitz W."/>
            <person name="Kuo A."/>
            <person name="Salin G."/>
            <person name="Donnadieu C."/>
            <person name="Desdevises Y."/>
            <person name="Sanchez-Ferandin S."/>
            <person name="Moreau H."/>
            <person name="Rivals E."/>
            <person name="Grigoriev I.V."/>
            <person name="Grimsley N."/>
            <person name="Eyre-Walker A."/>
            <person name="Piganeau G."/>
        </authorList>
    </citation>
    <scope>NUCLEOTIDE SEQUENCE [LARGE SCALE GENOMIC DNA]</scope>
    <source>
        <strain evidence="3">RCC 1115</strain>
    </source>
</reference>
<dbReference type="Pfam" id="PF00561">
    <property type="entry name" value="Abhydrolase_1"/>
    <property type="match status" value="1"/>
</dbReference>
<dbReference type="Proteomes" id="UP000009170">
    <property type="component" value="Unassembled WGS sequence"/>
</dbReference>
<dbReference type="SUPFAM" id="SSF53474">
    <property type="entry name" value="alpha/beta-Hydrolases"/>
    <property type="match status" value="1"/>
</dbReference>
<dbReference type="InterPro" id="IPR000073">
    <property type="entry name" value="AB_hydrolase_1"/>
</dbReference>
<proteinExistence type="predicted"/>
<accession>A0A090LXT2</accession>
<dbReference type="STRING" id="70448.A0A090LXT2"/>
<dbReference type="AlphaFoldDB" id="A0A090LXT2"/>
<dbReference type="GO" id="GO:0016787">
    <property type="term" value="F:hydrolase activity"/>
    <property type="evidence" value="ECO:0007669"/>
    <property type="project" value="UniProtKB-KW"/>
</dbReference>
<keyword evidence="3" id="KW-0378">Hydrolase</keyword>
<accession>A0A454XXH5</accession>
<organism evidence="2 4">
    <name type="scientific">Ostreococcus tauri</name>
    <name type="common">Marine green alga</name>
    <dbReference type="NCBI Taxonomy" id="70448"/>
    <lineage>
        <taxon>Eukaryota</taxon>
        <taxon>Viridiplantae</taxon>
        <taxon>Chlorophyta</taxon>
        <taxon>Mamiellophyceae</taxon>
        <taxon>Mamiellales</taxon>
        <taxon>Bathycoccaceae</taxon>
        <taxon>Ostreococcus</taxon>
    </lineage>
</organism>